<dbReference type="Proteomes" id="UP001303564">
    <property type="component" value="Chromosome"/>
</dbReference>
<reference evidence="2 4" key="2">
    <citation type="submission" date="2023-09" db="EMBL/GenBank/DDBJ databases">
        <title>Genomic characteristic of L. casei group strains isolated from clinical sources.</title>
        <authorList>
            <person name="Jarocki P."/>
        </authorList>
    </citation>
    <scope>NUCLEOTIDE SEQUENCE [LARGE SCALE GENOMIC DNA]</scope>
    <source>
        <strain evidence="2 4">LMG 24099</strain>
    </source>
</reference>
<name>A0AAN1EZW2_LACCA</name>
<evidence type="ECO:0000313" key="1">
    <source>
        <dbReference type="EMBL" id="ARY92224.1"/>
    </source>
</evidence>
<dbReference type="RefSeq" id="WP_087912656.1">
    <property type="nucleotide sequence ID" value="NZ_CP017065.1"/>
</dbReference>
<reference evidence="1 3" key="1">
    <citation type="journal article" date="2017" name="Front. Immunol.">
        <title>Complete Genome Sequence of Lactobacillus casei LC5, a Potential Probiotics for Atopic Dermatitis.</title>
        <authorList>
            <person name="Kang J."/>
            <person name="Chung W.H."/>
            <person name="Lim T.J."/>
            <person name="Whon T.W."/>
            <person name="Lim S."/>
            <person name="Nam Y.D."/>
        </authorList>
    </citation>
    <scope>NUCLEOTIDE SEQUENCE [LARGE SCALE GENOMIC DNA]</scope>
    <source>
        <strain evidence="1 3">LC5</strain>
    </source>
</reference>
<keyword evidence="4" id="KW-1185">Reference proteome</keyword>
<dbReference type="EMBL" id="CP136128">
    <property type="protein sequence ID" value="WNX26864.1"/>
    <property type="molecule type" value="Genomic_DNA"/>
</dbReference>
<accession>A0AAN1EZW2</accession>
<proteinExistence type="predicted"/>
<gene>
    <name evidence="1" type="ORF">BGL52_10855</name>
    <name evidence="2" type="ORF">RWA16_10635</name>
</gene>
<dbReference type="Proteomes" id="UP000195609">
    <property type="component" value="Chromosome"/>
</dbReference>
<dbReference type="EMBL" id="CP017065">
    <property type="protein sequence ID" value="ARY92224.1"/>
    <property type="molecule type" value="Genomic_DNA"/>
</dbReference>
<organism evidence="1 3">
    <name type="scientific">Lacticaseibacillus casei</name>
    <name type="common">Lactobacillus casei</name>
    <dbReference type="NCBI Taxonomy" id="1582"/>
    <lineage>
        <taxon>Bacteria</taxon>
        <taxon>Bacillati</taxon>
        <taxon>Bacillota</taxon>
        <taxon>Bacilli</taxon>
        <taxon>Lactobacillales</taxon>
        <taxon>Lactobacillaceae</taxon>
        <taxon>Lacticaseibacillus</taxon>
    </lineage>
</organism>
<protein>
    <submittedName>
        <fullName evidence="1">Uncharacterized protein</fullName>
    </submittedName>
</protein>
<evidence type="ECO:0000313" key="3">
    <source>
        <dbReference type="Proteomes" id="UP000195609"/>
    </source>
</evidence>
<sequence length="62" mass="7037">MRKTESGATLRVDGVQKLAETYALLNQVINAYSTVVEHDVSRFKQQGTNDIQFDKQYASGWE</sequence>
<evidence type="ECO:0000313" key="4">
    <source>
        <dbReference type="Proteomes" id="UP001303564"/>
    </source>
</evidence>
<dbReference type="AlphaFoldDB" id="A0AAN1EZW2"/>
<evidence type="ECO:0000313" key="2">
    <source>
        <dbReference type="EMBL" id="WNX26864.1"/>
    </source>
</evidence>